<sequence length="348" mass="37482">MFLSSSRKSISISITIILLLLNQTTTTLVSSKCTCDDNSQASSNNNNNNVSEALKYKLIAMATTLVASIIGVCLPIMAKNYRYLNPENDLYFLVKSFAAGVILATGFIHILHDAFENLTSPCISEKPWGLFPFSGFVAMVAAIGTLIMEALVTGYHKRTELIKAQPLEDEDEGVNHHHNNGLDSPDHLRNTIVSQILELAIVAHSIIVGVSLGVSQSPNTIKPLVAALSFHQCFEGMGLGACISQAQFKYHTVVIMVLFFCLTIPTGIGVGIGISKIYNEGSPKALIVEGLLLSASAGILIYMALVDLLASDFMNPKMLRSLRLQLAAILALLVGVTCMSLLVLWEGA</sequence>
<dbReference type="InterPro" id="IPR004698">
    <property type="entry name" value="Zn/Fe_permease_fun/pln"/>
</dbReference>
<feature type="transmembrane region" description="Helical" evidence="8">
    <location>
        <begin position="253"/>
        <end position="274"/>
    </location>
</feature>
<evidence type="ECO:0000256" key="7">
    <source>
        <dbReference type="ARBA" id="ARBA00023136"/>
    </source>
</evidence>
<accession>A0ABU6WCW5</accession>
<evidence type="ECO:0000256" key="2">
    <source>
        <dbReference type="ARBA" id="ARBA00006939"/>
    </source>
</evidence>
<dbReference type="PANTHER" id="PTHR11040">
    <property type="entry name" value="ZINC/IRON TRANSPORTER"/>
    <property type="match status" value="1"/>
</dbReference>
<keyword evidence="7 8" id="KW-0472">Membrane</keyword>
<dbReference type="NCBIfam" id="TIGR00820">
    <property type="entry name" value="zip"/>
    <property type="match status" value="1"/>
</dbReference>
<protein>
    <submittedName>
        <fullName evidence="10">Uncharacterized protein</fullName>
    </submittedName>
</protein>
<evidence type="ECO:0000256" key="8">
    <source>
        <dbReference type="RuleBase" id="RU362088"/>
    </source>
</evidence>
<evidence type="ECO:0000256" key="5">
    <source>
        <dbReference type="ARBA" id="ARBA00022989"/>
    </source>
</evidence>
<gene>
    <name evidence="10" type="ORF">PIB30_040907</name>
</gene>
<keyword evidence="11" id="KW-1185">Reference proteome</keyword>
<feature type="signal peptide" evidence="9">
    <location>
        <begin position="1"/>
        <end position="26"/>
    </location>
</feature>
<feature type="transmembrane region" description="Helical" evidence="8">
    <location>
        <begin position="131"/>
        <end position="152"/>
    </location>
</feature>
<evidence type="ECO:0000313" key="11">
    <source>
        <dbReference type="Proteomes" id="UP001341840"/>
    </source>
</evidence>
<feature type="transmembrane region" description="Helical" evidence="8">
    <location>
        <begin position="322"/>
        <end position="345"/>
    </location>
</feature>
<evidence type="ECO:0000256" key="9">
    <source>
        <dbReference type="SAM" id="SignalP"/>
    </source>
</evidence>
<evidence type="ECO:0000313" key="10">
    <source>
        <dbReference type="EMBL" id="MED6183780.1"/>
    </source>
</evidence>
<reference evidence="10 11" key="1">
    <citation type="journal article" date="2023" name="Plants (Basel)">
        <title>Bridging the Gap: Combining Genomics and Transcriptomics Approaches to Understand Stylosanthes scabra, an Orphan Legume from the Brazilian Caatinga.</title>
        <authorList>
            <person name="Ferreira-Neto J.R.C."/>
            <person name="da Silva M.D."/>
            <person name="Binneck E."/>
            <person name="de Melo N.F."/>
            <person name="da Silva R.H."/>
            <person name="de Melo A.L.T.M."/>
            <person name="Pandolfi V."/>
            <person name="Bustamante F.O."/>
            <person name="Brasileiro-Vidal A.C."/>
            <person name="Benko-Iseppon A.M."/>
        </authorList>
    </citation>
    <scope>NUCLEOTIDE SEQUENCE [LARGE SCALE GENOMIC DNA]</scope>
    <source>
        <tissue evidence="10">Leaves</tissue>
    </source>
</reference>
<keyword evidence="5 8" id="KW-1133">Transmembrane helix</keyword>
<keyword evidence="3 8" id="KW-0813">Transport</keyword>
<evidence type="ECO:0000256" key="6">
    <source>
        <dbReference type="ARBA" id="ARBA00023065"/>
    </source>
</evidence>
<organism evidence="10 11">
    <name type="scientific">Stylosanthes scabra</name>
    <dbReference type="NCBI Taxonomy" id="79078"/>
    <lineage>
        <taxon>Eukaryota</taxon>
        <taxon>Viridiplantae</taxon>
        <taxon>Streptophyta</taxon>
        <taxon>Embryophyta</taxon>
        <taxon>Tracheophyta</taxon>
        <taxon>Spermatophyta</taxon>
        <taxon>Magnoliopsida</taxon>
        <taxon>eudicotyledons</taxon>
        <taxon>Gunneridae</taxon>
        <taxon>Pentapetalae</taxon>
        <taxon>rosids</taxon>
        <taxon>fabids</taxon>
        <taxon>Fabales</taxon>
        <taxon>Fabaceae</taxon>
        <taxon>Papilionoideae</taxon>
        <taxon>50 kb inversion clade</taxon>
        <taxon>dalbergioids sensu lato</taxon>
        <taxon>Dalbergieae</taxon>
        <taxon>Pterocarpus clade</taxon>
        <taxon>Stylosanthes</taxon>
    </lineage>
</organism>
<proteinExistence type="inferred from homology"/>
<feature type="transmembrane region" description="Helical" evidence="8">
    <location>
        <begin position="90"/>
        <end position="111"/>
    </location>
</feature>
<comment type="similarity">
    <text evidence="2 8">Belongs to the ZIP transporter (TC 2.A.5) family.</text>
</comment>
<feature type="chain" id="PRO_5045136968" evidence="9">
    <location>
        <begin position="27"/>
        <end position="348"/>
    </location>
</feature>
<keyword evidence="4 8" id="KW-0812">Transmembrane</keyword>
<feature type="transmembrane region" description="Helical" evidence="8">
    <location>
        <begin position="286"/>
        <end position="310"/>
    </location>
</feature>
<keyword evidence="9" id="KW-0732">Signal</keyword>
<evidence type="ECO:0000256" key="3">
    <source>
        <dbReference type="ARBA" id="ARBA00022448"/>
    </source>
</evidence>
<dbReference type="EMBL" id="JASCZI010181466">
    <property type="protein sequence ID" value="MED6183780.1"/>
    <property type="molecule type" value="Genomic_DNA"/>
</dbReference>
<dbReference type="PANTHER" id="PTHR11040:SF71">
    <property type="entry name" value="ZIP METAL ION TRANSPORTER FAMILY PROTEIN"/>
    <property type="match status" value="1"/>
</dbReference>
<dbReference type="InterPro" id="IPR003689">
    <property type="entry name" value="ZIP"/>
</dbReference>
<dbReference type="Pfam" id="PF02535">
    <property type="entry name" value="Zip"/>
    <property type="match status" value="1"/>
</dbReference>
<comment type="subcellular location">
    <subcellularLocation>
        <location evidence="1 8">Membrane</location>
        <topology evidence="1 8">Multi-pass membrane protein</topology>
    </subcellularLocation>
</comment>
<dbReference type="Proteomes" id="UP001341840">
    <property type="component" value="Unassembled WGS sequence"/>
</dbReference>
<evidence type="ECO:0000256" key="1">
    <source>
        <dbReference type="ARBA" id="ARBA00004141"/>
    </source>
</evidence>
<feature type="transmembrane region" description="Helical" evidence="8">
    <location>
        <begin position="55"/>
        <end position="78"/>
    </location>
</feature>
<evidence type="ECO:0000256" key="4">
    <source>
        <dbReference type="ARBA" id="ARBA00022692"/>
    </source>
</evidence>
<comment type="caution">
    <text evidence="8">Lacks conserved residue(s) required for the propagation of feature annotation.</text>
</comment>
<name>A0ABU6WCW5_9FABA</name>
<comment type="caution">
    <text evidence="10">The sequence shown here is derived from an EMBL/GenBank/DDBJ whole genome shotgun (WGS) entry which is preliminary data.</text>
</comment>
<keyword evidence="6 8" id="KW-0406">Ion transport</keyword>